<reference evidence="2 3" key="1">
    <citation type="submission" date="2019-07" db="EMBL/GenBank/DDBJ databases">
        <title>Full genome sequence of Sphingomonas sp. 4R-6-7(HKS19).</title>
        <authorList>
            <person name="Im W.-T."/>
        </authorList>
    </citation>
    <scope>NUCLEOTIDE SEQUENCE [LARGE SCALE GENOMIC DNA]</scope>
    <source>
        <strain evidence="2 3">HKS19</strain>
    </source>
</reference>
<keyword evidence="1" id="KW-0812">Transmembrane</keyword>
<keyword evidence="1" id="KW-0472">Membrane</keyword>
<gene>
    <name evidence="2" type="ORF">FPZ24_01890</name>
</gene>
<evidence type="ECO:0000313" key="3">
    <source>
        <dbReference type="Proteomes" id="UP000315673"/>
    </source>
</evidence>
<evidence type="ECO:0000313" key="2">
    <source>
        <dbReference type="EMBL" id="QDZ06375.1"/>
    </source>
</evidence>
<organism evidence="2 3">
    <name type="scientific">Sphingomonas panacisoli</name>
    <dbReference type="NCBI Taxonomy" id="1813879"/>
    <lineage>
        <taxon>Bacteria</taxon>
        <taxon>Pseudomonadati</taxon>
        <taxon>Pseudomonadota</taxon>
        <taxon>Alphaproteobacteria</taxon>
        <taxon>Sphingomonadales</taxon>
        <taxon>Sphingomonadaceae</taxon>
        <taxon>Sphingomonas</taxon>
    </lineage>
</organism>
<accession>A0A5B8LF58</accession>
<keyword evidence="1" id="KW-1133">Transmembrane helix</keyword>
<keyword evidence="3" id="KW-1185">Reference proteome</keyword>
<proteinExistence type="predicted"/>
<sequence length="325" mass="35515">MNTVQLPQPSLQTGVYTAVIGLFAAAAVIWWPNQLWVADLIAGAAATVLVWGIKIGGKHWWKTCRKTATLVAVLIVLVTGVAVYRHAQGDEPAVQDFTIAFLPQPLDANGFHAAIVVTSTARKTVVFDAVRIASPGSVTSGGPAIEVTPKRPVSIPFDAGLWRGGIVTFEAHYSVEGKPAKKAIYAEFSVPSNPGPNEIQSNFVREQDKSDFETLQTEADKIGDSAQGCVPVEIPEKLPDGSPTLLSKVSMRRFFLFDANVRQIGMRSLMRGKWYQLSMPLGNTLNGMHEVRYCWHEPNGYMAIQADGRFVRYRIAVGFDQGETQ</sequence>
<protein>
    <submittedName>
        <fullName evidence="2">Uncharacterized protein</fullName>
    </submittedName>
</protein>
<feature type="transmembrane region" description="Helical" evidence="1">
    <location>
        <begin position="68"/>
        <end position="87"/>
    </location>
</feature>
<feature type="transmembrane region" description="Helical" evidence="1">
    <location>
        <begin position="37"/>
        <end position="56"/>
    </location>
</feature>
<dbReference type="EMBL" id="CP042306">
    <property type="protein sequence ID" value="QDZ06375.1"/>
    <property type="molecule type" value="Genomic_DNA"/>
</dbReference>
<feature type="transmembrane region" description="Helical" evidence="1">
    <location>
        <begin position="12"/>
        <end position="31"/>
    </location>
</feature>
<dbReference type="KEGG" id="spai:FPZ24_01890"/>
<dbReference type="RefSeq" id="WP_146569459.1">
    <property type="nucleotide sequence ID" value="NZ_CP042306.1"/>
</dbReference>
<dbReference type="AlphaFoldDB" id="A0A5B8LF58"/>
<evidence type="ECO:0000256" key="1">
    <source>
        <dbReference type="SAM" id="Phobius"/>
    </source>
</evidence>
<name>A0A5B8LF58_9SPHN</name>
<dbReference type="Proteomes" id="UP000315673">
    <property type="component" value="Chromosome"/>
</dbReference>